<protein>
    <submittedName>
        <fullName evidence="2">Uncharacterized protein</fullName>
    </submittedName>
</protein>
<keyword evidence="3" id="KW-1185">Reference proteome</keyword>
<gene>
    <name evidence="2" type="ORF">BCR44DRAFT_1281321</name>
</gene>
<feature type="compositionally biased region" description="Polar residues" evidence="1">
    <location>
        <begin position="20"/>
        <end position="29"/>
    </location>
</feature>
<feature type="compositionally biased region" description="Low complexity" evidence="1">
    <location>
        <begin position="30"/>
        <end position="46"/>
    </location>
</feature>
<accession>A0A1Y2HVW2</accession>
<name>A0A1Y2HVW2_9FUNG</name>
<dbReference type="AlphaFoldDB" id="A0A1Y2HVW2"/>
<dbReference type="Proteomes" id="UP000193411">
    <property type="component" value="Unassembled WGS sequence"/>
</dbReference>
<feature type="compositionally biased region" description="Basic residues" evidence="1">
    <location>
        <begin position="10"/>
        <end position="19"/>
    </location>
</feature>
<feature type="region of interest" description="Disordered" evidence="1">
    <location>
        <begin position="162"/>
        <end position="203"/>
    </location>
</feature>
<sequence>MPLSDSPLPRRQHPFHHQRLTATPPNSADSLTPTSAASRASSIAPPSELPERAGSGASMRTIKSAMSASGSVVGGFRPPTEGVSAASAFLYGPAPAQANGGLRTPLESINASNEFFPAWPHQLVDRPRLEMNRRASSPPRVVRPTSVVIPGSEARRLFPSATSTLQSTIPSPPPPNDSHSPSPPLGVGATSKGTPPTVAEKLSKMSWRVKRTWAA</sequence>
<reference evidence="2 3" key="1">
    <citation type="submission" date="2016-07" db="EMBL/GenBank/DDBJ databases">
        <title>Pervasive Adenine N6-methylation of Active Genes in Fungi.</title>
        <authorList>
            <consortium name="DOE Joint Genome Institute"/>
            <person name="Mondo S.J."/>
            <person name="Dannebaum R.O."/>
            <person name="Kuo R.C."/>
            <person name="Labutti K."/>
            <person name="Haridas S."/>
            <person name="Kuo A."/>
            <person name="Salamov A."/>
            <person name="Ahrendt S.R."/>
            <person name="Lipzen A."/>
            <person name="Sullivan W."/>
            <person name="Andreopoulos W.B."/>
            <person name="Clum A."/>
            <person name="Lindquist E."/>
            <person name="Daum C."/>
            <person name="Ramamoorthy G.K."/>
            <person name="Gryganskyi A."/>
            <person name="Culley D."/>
            <person name="Magnuson J.K."/>
            <person name="James T.Y."/>
            <person name="O'Malley M.A."/>
            <person name="Stajich J.E."/>
            <person name="Spatafora J.W."/>
            <person name="Visel A."/>
            <person name="Grigoriev I.V."/>
        </authorList>
    </citation>
    <scope>NUCLEOTIDE SEQUENCE [LARGE SCALE GENOMIC DNA]</scope>
    <source>
        <strain evidence="2 3">PL171</strain>
    </source>
</reference>
<feature type="region of interest" description="Disordered" evidence="1">
    <location>
        <begin position="1"/>
        <end position="62"/>
    </location>
</feature>
<dbReference type="EMBL" id="MCFL01000007">
    <property type="protein sequence ID" value="ORZ38755.1"/>
    <property type="molecule type" value="Genomic_DNA"/>
</dbReference>
<evidence type="ECO:0000313" key="2">
    <source>
        <dbReference type="EMBL" id="ORZ38755.1"/>
    </source>
</evidence>
<evidence type="ECO:0000313" key="3">
    <source>
        <dbReference type="Proteomes" id="UP000193411"/>
    </source>
</evidence>
<feature type="compositionally biased region" description="Pro residues" evidence="1">
    <location>
        <begin position="170"/>
        <end position="184"/>
    </location>
</feature>
<proteinExistence type="predicted"/>
<evidence type="ECO:0000256" key="1">
    <source>
        <dbReference type="SAM" id="MobiDB-lite"/>
    </source>
</evidence>
<organism evidence="2 3">
    <name type="scientific">Catenaria anguillulae PL171</name>
    <dbReference type="NCBI Taxonomy" id="765915"/>
    <lineage>
        <taxon>Eukaryota</taxon>
        <taxon>Fungi</taxon>
        <taxon>Fungi incertae sedis</taxon>
        <taxon>Blastocladiomycota</taxon>
        <taxon>Blastocladiomycetes</taxon>
        <taxon>Blastocladiales</taxon>
        <taxon>Catenariaceae</taxon>
        <taxon>Catenaria</taxon>
    </lineage>
</organism>
<comment type="caution">
    <text evidence="2">The sequence shown here is derived from an EMBL/GenBank/DDBJ whole genome shotgun (WGS) entry which is preliminary data.</text>
</comment>